<dbReference type="EMBL" id="BTRK01000001">
    <property type="protein sequence ID" value="GMR34054.1"/>
    <property type="molecule type" value="Genomic_DNA"/>
</dbReference>
<sequence length="120" mass="13550">LHSLFPSGEVYKRPPLPLSLHFCLFISLPSVSSLQSDERAMRTMLISTVIILLSSLVIIDSTTSKTTKVGKAPLPDCDILYKTRRPSRPIFDRELRCNNGIYLFLPNREVSIDEPGYNQV</sequence>
<evidence type="ECO:0000256" key="1">
    <source>
        <dbReference type="SAM" id="Phobius"/>
    </source>
</evidence>
<feature type="transmembrane region" description="Helical" evidence="1">
    <location>
        <begin position="41"/>
        <end position="59"/>
    </location>
</feature>
<dbReference type="Proteomes" id="UP001328107">
    <property type="component" value="Unassembled WGS sequence"/>
</dbReference>
<dbReference type="AlphaFoldDB" id="A0AAN5C9P5"/>
<proteinExistence type="predicted"/>
<accession>A0AAN5C9P5</accession>
<evidence type="ECO:0000313" key="3">
    <source>
        <dbReference type="Proteomes" id="UP001328107"/>
    </source>
</evidence>
<reference evidence="3" key="1">
    <citation type="submission" date="2022-10" db="EMBL/GenBank/DDBJ databases">
        <title>Genome assembly of Pristionchus species.</title>
        <authorList>
            <person name="Yoshida K."/>
            <person name="Sommer R.J."/>
        </authorList>
    </citation>
    <scope>NUCLEOTIDE SEQUENCE [LARGE SCALE GENOMIC DNA]</scope>
    <source>
        <strain evidence="3">RS5460</strain>
    </source>
</reference>
<keyword evidence="1" id="KW-0812">Transmembrane</keyword>
<organism evidence="2 3">
    <name type="scientific">Pristionchus mayeri</name>
    <dbReference type="NCBI Taxonomy" id="1317129"/>
    <lineage>
        <taxon>Eukaryota</taxon>
        <taxon>Metazoa</taxon>
        <taxon>Ecdysozoa</taxon>
        <taxon>Nematoda</taxon>
        <taxon>Chromadorea</taxon>
        <taxon>Rhabditida</taxon>
        <taxon>Rhabditina</taxon>
        <taxon>Diplogasteromorpha</taxon>
        <taxon>Diplogasteroidea</taxon>
        <taxon>Neodiplogasteridae</taxon>
        <taxon>Pristionchus</taxon>
    </lineage>
</organism>
<protein>
    <submittedName>
        <fullName evidence="2">Uncharacterized protein</fullName>
    </submittedName>
</protein>
<feature type="non-terminal residue" evidence="2">
    <location>
        <position position="1"/>
    </location>
</feature>
<evidence type="ECO:0000313" key="2">
    <source>
        <dbReference type="EMBL" id="GMR34054.1"/>
    </source>
</evidence>
<keyword evidence="1" id="KW-0472">Membrane</keyword>
<comment type="caution">
    <text evidence="2">The sequence shown here is derived from an EMBL/GenBank/DDBJ whole genome shotgun (WGS) entry which is preliminary data.</text>
</comment>
<keyword evidence="1" id="KW-1133">Transmembrane helix</keyword>
<keyword evidence="3" id="KW-1185">Reference proteome</keyword>
<gene>
    <name evidence="2" type="ORF">PMAYCL1PPCAC_04249</name>
</gene>
<name>A0AAN5C9P5_9BILA</name>